<dbReference type="EMBL" id="AABTCC010000027">
    <property type="protein sequence ID" value="EAI8859766.1"/>
    <property type="molecule type" value="Genomic_DNA"/>
</dbReference>
<reference evidence="1 2" key="1">
    <citation type="submission" date="2018-06" db="EMBL/GenBank/DDBJ databases">
        <authorList>
            <consortium name="PulseNet: The National Subtyping Network for Foodborne Disease Surveillance"/>
            <person name="Tarr C.L."/>
            <person name="Trees E."/>
            <person name="Katz L.S."/>
            <person name="Carleton-Romer H.A."/>
            <person name="Stroika S."/>
            <person name="Kucerova Z."/>
            <person name="Roache K.F."/>
            <person name="Sabol A.L."/>
            <person name="Besser J."/>
            <person name="Gerner-Smidt P."/>
        </authorList>
    </citation>
    <scope>NUCLEOTIDE SEQUENCE [LARGE SCALE GENOMIC DNA]</scope>
    <source>
        <strain evidence="1 2">PNUSAC001503</strain>
    </source>
</reference>
<sequence length="65" mass="7632">MIITKVETRYIKIPEAYFYMKDIDINRSIISTTDVSKFMLDLYSGYEECRINLETIKKLNSEGGE</sequence>
<protein>
    <submittedName>
        <fullName evidence="1">Uncharacterized protein</fullName>
    </submittedName>
</protein>
<evidence type="ECO:0000313" key="1">
    <source>
        <dbReference type="EMBL" id="EAI8859766.1"/>
    </source>
</evidence>
<proteinExistence type="predicted"/>
<accession>A0A825BCY8</accession>
<gene>
    <name evidence="1" type="ORF">CX802_07995</name>
</gene>
<keyword evidence="2" id="KW-1185">Reference proteome</keyword>
<name>A0A825BCY8_CAMFE</name>
<comment type="caution">
    <text evidence="1">The sequence shown here is derived from an EMBL/GenBank/DDBJ whole genome shotgun (WGS) entry which is preliminary data.</text>
</comment>
<evidence type="ECO:0000313" key="2">
    <source>
        <dbReference type="Proteomes" id="UP000535509"/>
    </source>
</evidence>
<organism evidence="1 2">
    <name type="scientific">Campylobacter fetus</name>
    <dbReference type="NCBI Taxonomy" id="196"/>
    <lineage>
        <taxon>Bacteria</taxon>
        <taxon>Pseudomonadati</taxon>
        <taxon>Campylobacterota</taxon>
        <taxon>Epsilonproteobacteria</taxon>
        <taxon>Campylobacterales</taxon>
        <taxon>Campylobacteraceae</taxon>
        <taxon>Campylobacter</taxon>
    </lineage>
</organism>
<dbReference type="Proteomes" id="UP000535509">
    <property type="component" value="Unassembled WGS sequence"/>
</dbReference>
<dbReference type="AlphaFoldDB" id="A0A825BCY8"/>
<dbReference type="RefSeq" id="WP_042960258.1">
    <property type="nucleotide sequence ID" value="NZ_JACXXC010000001.1"/>
</dbReference>